<dbReference type="EMBL" id="DQIR01046977">
    <property type="protein sequence ID" value="HDA02453.1"/>
    <property type="molecule type" value="Transcribed_RNA"/>
</dbReference>
<protein>
    <submittedName>
        <fullName evidence="1">Sulfatase-modifying factor 2 isoform X1</fullName>
    </submittedName>
</protein>
<evidence type="ECO:0000313" key="1">
    <source>
        <dbReference type="EMBL" id="HDA02453.1"/>
    </source>
</evidence>
<sequence>MGRCRQVNLPRPFYNPRCALKSPRNCVSQTVEIRFPRRSVKPHRWGKGRNHFPSTAVGWENKETWRNSALRNQCQILRSKGEEADLKFSSKLPFRALCPNCLSIWPLFGQYLTSQRDTWLLATINSWGSFSERQWRPSSEVRVLSCPGDRCLPPSTAEGKEVVPEAEAEELGVWLFGMWPGSDLGTTGTLPCTAAHSSPGGRPALEAQRKPRLSEAESGVLPILVVTRAR</sequence>
<accession>A0A480FQR0</accession>
<dbReference type="AlphaFoldDB" id="A0A480FQR0"/>
<reference evidence="1" key="1">
    <citation type="journal article" date="2019" name="PeerJ">
        <title>Genes of the pig, Sus scrofa, reconstructed with EvidentialGene.</title>
        <authorList>
            <person name="Gilbert D.G."/>
        </authorList>
    </citation>
    <scope>NUCLEOTIDE SEQUENCE</scope>
</reference>
<organism evidence="1">
    <name type="scientific">Sus scrofa</name>
    <name type="common">Pig</name>
    <dbReference type="NCBI Taxonomy" id="9823"/>
    <lineage>
        <taxon>Eukaryota</taxon>
        <taxon>Metazoa</taxon>
        <taxon>Chordata</taxon>
        <taxon>Craniata</taxon>
        <taxon>Vertebrata</taxon>
        <taxon>Euteleostomi</taxon>
        <taxon>Mammalia</taxon>
        <taxon>Eutheria</taxon>
        <taxon>Laurasiatheria</taxon>
        <taxon>Artiodactyla</taxon>
        <taxon>Suina</taxon>
        <taxon>Suidae</taxon>
        <taxon>Sus</taxon>
    </lineage>
</organism>
<proteinExistence type="predicted"/>
<name>A0A480FQR0_PIG</name>
<dbReference type="EMBL" id="DQIR01069097">
    <property type="protein sequence ID" value="HDA24573.1"/>
    <property type="molecule type" value="Transcribed_RNA"/>
</dbReference>